<evidence type="ECO:0000256" key="1">
    <source>
        <dbReference type="ARBA" id="ARBA00004752"/>
    </source>
</evidence>
<evidence type="ECO:0000256" key="3">
    <source>
        <dbReference type="ARBA" id="ARBA00022960"/>
    </source>
</evidence>
<dbReference type="Pfam" id="PF03734">
    <property type="entry name" value="YkuD"/>
    <property type="match status" value="1"/>
</dbReference>
<feature type="domain" description="L,D-TPase catalytic" evidence="7">
    <location>
        <begin position="240"/>
        <end position="377"/>
    </location>
</feature>
<dbReference type="Proteomes" id="UP000635565">
    <property type="component" value="Unassembled WGS sequence"/>
</dbReference>
<dbReference type="SUPFAM" id="SSF141523">
    <property type="entry name" value="L,D-transpeptidase catalytic domain-like"/>
    <property type="match status" value="1"/>
</dbReference>
<keyword evidence="9" id="KW-1185">Reference proteome</keyword>
<accession>A0ABQ3VGX9</accession>
<sequence>MHTTRSTSTSSMQRTVLSYLLCGLTLCLILSGCQVPGFTNNNSTNNNTPTVPAPTPTPAVSASLKSQGTMELQTMQQWINTMKQYGGQVDSYQQQYNSDQQALQNAHSASTYQVALDTTRNHVNDLKLAAIKQEQQTTQQQLRQMVSSWENSHPHHDSFNNKTYKMGFEYDDNTGIGTWIKDDRSTAKTFSDYQQIVENTNMYITNLKAMMDNANDKTPYNQPHQTDLKLLQTYNKADRLALVVSLSEQTMRVYDHSKLIKTLLVTTGQPDKPTPPGSWWVESHQTHVTFKSIAPKGNPFWFPDTPINFAMQYHSDGYYIHDSWWRAEYGPNTQFPHQDTTGDTGADVGSHGCVNLSKSDAQWVYDHVQLFTGVIIY</sequence>
<gene>
    <name evidence="8" type="ORF">KSZ_27220</name>
</gene>
<dbReference type="PROSITE" id="PS51257">
    <property type="entry name" value="PROKAR_LIPOPROTEIN"/>
    <property type="match status" value="1"/>
</dbReference>
<dbReference type="PROSITE" id="PS52029">
    <property type="entry name" value="LD_TPASE"/>
    <property type="match status" value="1"/>
</dbReference>
<evidence type="ECO:0000259" key="7">
    <source>
        <dbReference type="PROSITE" id="PS52029"/>
    </source>
</evidence>
<protein>
    <recommendedName>
        <fullName evidence="7">L,D-TPase catalytic domain-containing protein</fullName>
    </recommendedName>
</protein>
<dbReference type="InterPro" id="IPR050979">
    <property type="entry name" value="LD-transpeptidase"/>
</dbReference>
<name>A0ABQ3VGX9_9CHLR</name>
<evidence type="ECO:0000313" key="8">
    <source>
        <dbReference type="EMBL" id="GHO84716.1"/>
    </source>
</evidence>
<feature type="active site" description="Nucleophile" evidence="6">
    <location>
        <position position="353"/>
    </location>
</feature>
<dbReference type="EMBL" id="BNJJ01000007">
    <property type="protein sequence ID" value="GHO84716.1"/>
    <property type="molecule type" value="Genomic_DNA"/>
</dbReference>
<keyword evidence="3 6" id="KW-0133">Cell shape</keyword>
<comment type="caution">
    <text evidence="8">The sequence shown here is derived from an EMBL/GenBank/DDBJ whole genome shotgun (WGS) entry which is preliminary data.</text>
</comment>
<dbReference type="InterPro" id="IPR005490">
    <property type="entry name" value="LD_TPept_cat_dom"/>
</dbReference>
<evidence type="ECO:0000256" key="6">
    <source>
        <dbReference type="PROSITE-ProRule" id="PRU01373"/>
    </source>
</evidence>
<dbReference type="InterPro" id="IPR038063">
    <property type="entry name" value="Transpep_catalytic_dom"/>
</dbReference>
<dbReference type="Gene3D" id="2.40.440.10">
    <property type="entry name" value="L,D-transpeptidase catalytic domain-like"/>
    <property type="match status" value="1"/>
</dbReference>
<dbReference type="PANTHER" id="PTHR30582:SF2">
    <property type="entry name" value="L,D-TRANSPEPTIDASE YCIB-RELATED"/>
    <property type="match status" value="1"/>
</dbReference>
<keyword evidence="4 6" id="KW-0573">Peptidoglycan synthesis</keyword>
<keyword evidence="5 6" id="KW-0961">Cell wall biogenesis/degradation</keyword>
<reference evidence="8 9" key="1">
    <citation type="journal article" date="2021" name="Int. J. Syst. Evol. Microbiol.">
        <title>Reticulibacter mediterranei gen. nov., sp. nov., within the new family Reticulibacteraceae fam. nov., and Ktedonospora formicarum gen. nov., sp. nov., Ktedonobacter robiniae sp. nov., Dictyobacter formicarum sp. nov. and Dictyobacter arantiisoli sp. nov., belonging to the class Ktedonobacteria.</title>
        <authorList>
            <person name="Yabe S."/>
            <person name="Zheng Y."/>
            <person name="Wang C.M."/>
            <person name="Sakai Y."/>
            <person name="Abe K."/>
            <person name="Yokota A."/>
            <person name="Donadio S."/>
            <person name="Cavaletti L."/>
            <person name="Monciardini P."/>
        </authorList>
    </citation>
    <scope>NUCLEOTIDE SEQUENCE [LARGE SCALE GENOMIC DNA]</scope>
    <source>
        <strain evidence="8 9">SOSP1-9</strain>
    </source>
</reference>
<proteinExistence type="predicted"/>
<comment type="pathway">
    <text evidence="1 6">Cell wall biogenesis; peptidoglycan biosynthesis.</text>
</comment>
<dbReference type="CDD" id="cd16913">
    <property type="entry name" value="YkuD_like"/>
    <property type="match status" value="1"/>
</dbReference>
<evidence type="ECO:0000256" key="4">
    <source>
        <dbReference type="ARBA" id="ARBA00022984"/>
    </source>
</evidence>
<evidence type="ECO:0000256" key="5">
    <source>
        <dbReference type="ARBA" id="ARBA00023316"/>
    </source>
</evidence>
<organism evidence="8 9">
    <name type="scientific">Dictyobacter formicarum</name>
    <dbReference type="NCBI Taxonomy" id="2778368"/>
    <lineage>
        <taxon>Bacteria</taxon>
        <taxon>Bacillati</taxon>
        <taxon>Chloroflexota</taxon>
        <taxon>Ktedonobacteria</taxon>
        <taxon>Ktedonobacterales</taxon>
        <taxon>Dictyobacteraceae</taxon>
        <taxon>Dictyobacter</taxon>
    </lineage>
</organism>
<feature type="active site" description="Proton donor/acceptor" evidence="6">
    <location>
        <position position="321"/>
    </location>
</feature>
<keyword evidence="2" id="KW-0808">Transferase</keyword>
<dbReference type="RefSeq" id="WP_201362350.1">
    <property type="nucleotide sequence ID" value="NZ_BNJJ01000007.1"/>
</dbReference>
<evidence type="ECO:0000256" key="2">
    <source>
        <dbReference type="ARBA" id="ARBA00022679"/>
    </source>
</evidence>
<dbReference type="PANTHER" id="PTHR30582">
    <property type="entry name" value="L,D-TRANSPEPTIDASE"/>
    <property type="match status" value="1"/>
</dbReference>
<evidence type="ECO:0000313" key="9">
    <source>
        <dbReference type="Proteomes" id="UP000635565"/>
    </source>
</evidence>